<sequence>MLPIELLTKIRDLQINSQHSFFYKGLFPSSRVNTVLGLNRPDDNIFFSLSVIYVLQGLVGVLTEEEKVMVKEMEAALLPNLRYYTNKPERNSYNFWQKSKGKHFPNGHVLNKWSKFQLPDDIDTTSLAQMVVGASYQDALKTKRILPHYANLYRCRIKNGHKQLSKYKAYSTWFGKDMPIEFDVCVLCNYLLWLHRYGFEVNENDQDCISLVVETIDESLYFQSAFRSSPEYPKIEIILYHLARLASITPFVDAVKAKLIQDILLVYDHVEHPYAQMLLQSALLKLGVKRNVNRQSILQYVDTYWWFTAGLLSVYSNTQVQRVAPKSMFHFRFVCPAFNYVLVFENMLLNKTK</sequence>
<organism evidence="1 2">
    <name type="scientific">Saccharicrinis fermentans DSM 9555 = JCM 21142</name>
    <dbReference type="NCBI Taxonomy" id="869213"/>
    <lineage>
        <taxon>Bacteria</taxon>
        <taxon>Pseudomonadati</taxon>
        <taxon>Bacteroidota</taxon>
        <taxon>Bacteroidia</taxon>
        <taxon>Marinilabiliales</taxon>
        <taxon>Marinilabiliaceae</taxon>
        <taxon>Saccharicrinis</taxon>
    </lineage>
</organism>
<accession>W7Y9F2</accession>
<name>W7Y9F2_9BACT</name>
<dbReference type="AlphaFoldDB" id="W7Y9F2"/>
<evidence type="ECO:0000313" key="1">
    <source>
        <dbReference type="EMBL" id="GAF04977.1"/>
    </source>
</evidence>
<dbReference type="STRING" id="869213.GCA_000517085_02496"/>
<proteinExistence type="predicted"/>
<gene>
    <name evidence="1" type="ORF">JCM21142_93700</name>
</gene>
<dbReference type="OrthoDB" id="1116847at2"/>
<dbReference type="RefSeq" id="WP_027472093.1">
    <property type="nucleotide sequence ID" value="NZ_BAMD01000063.1"/>
</dbReference>
<reference evidence="1 2" key="1">
    <citation type="journal article" date="2014" name="Genome Announc.">
        <title>Draft Genome Sequence of Cytophaga fermentans JCM 21142T, a Facultative Anaerobe Isolated from Marine Mud.</title>
        <authorList>
            <person name="Starns D."/>
            <person name="Oshima K."/>
            <person name="Suda W."/>
            <person name="Iino T."/>
            <person name="Yuki M."/>
            <person name="Inoue J."/>
            <person name="Kitamura K."/>
            <person name="Iida T."/>
            <person name="Darby A."/>
            <person name="Hattori M."/>
            <person name="Ohkuma M."/>
        </authorList>
    </citation>
    <scope>NUCLEOTIDE SEQUENCE [LARGE SCALE GENOMIC DNA]</scope>
    <source>
        <strain evidence="1 2">JCM 21142</strain>
    </source>
</reference>
<keyword evidence="2" id="KW-1185">Reference proteome</keyword>
<evidence type="ECO:0000313" key="2">
    <source>
        <dbReference type="Proteomes" id="UP000019402"/>
    </source>
</evidence>
<protein>
    <submittedName>
        <fullName evidence="1">Uncharacterized protein</fullName>
    </submittedName>
</protein>
<comment type="caution">
    <text evidence="1">The sequence shown here is derived from an EMBL/GenBank/DDBJ whole genome shotgun (WGS) entry which is preliminary data.</text>
</comment>
<dbReference type="Proteomes" id="UP000019402">
    <property type="component" value="Unassembled WGS sequence"/>
</dbReference>
<dbReference type="eggNOG" id="ENOG502ZA8N">
    <property type="taxonomic scope" value="Bacteria"/>
</dbReference>
<dbReference type="EMBL" id="BAMD01000063">
    <property type="protein sequence ID" value="GAF04977.1"/>
    <property type="molecule type" value="Genomic_DNA"/>
</dbReference>